<feature type="domain" description="ACT" evidence="4">
    <location>
        <begin position="4"/>
        <end position="78"/>
    </location>
</feature>
<dbReference type="Gene3D" id="3.30.70.260">
    <property type="match status" value="1"/>
</dbReference>
<dbReference type="RefSeq" id="WP_379867144.1">
    <property type="nucleotide sequence ID" value="NZ_JBHTBW010000064.1"/>
</dbReference>
<evidence type="ECO:0000256" key="1">
    <source>
        <dbReference type="ARBA" id="ARBA00011744"/>
    </source>
</evidence>
<name>A0ABW2RPS6_9BACL</name>
<comment type="pathway">
    <text evidence="3">Amino-acid biosynthesis; L-valine biosynthesis; L-valine from pyruvate: step 1/4.</text>
</comment>
<gene>
    <name evidence="5" type="primary">ilvN</name>
    <name evidence="5" type="ORF">ACFQNG_17845</name>
</gene>
<sequence>MKQTIKLLVNKKPSAFLRVMGAYLRRGIDIEHLLVEKDGEANFSTMTITMDCDDSKLEQMIKQLSRQIDVINVQRISGESH</sequence>
<protein>
    <recommendedName>
        <fullName evidence="3">Acetolactate synthase small subunit</fullName>
        <shortName evidence="3">AHAS</shortName>
        <shortName evidence="3">ALS</shortName>
        <ecNumber evidence="3">2.2.1.6</ecNumber>
    </recommendedName>
    <alternativeName>
        <fullName evidence="3">Acetohydroxy-acid synthase small subunit</fullName>
    </alternativeName>
</protein>
<proteinExistence type="inferred from homology"/>
<evidence type="ECO:0000256" key="2">
    <source>
        <dbReference type="ARBA" id="ARBA00048670"/>
    </source>
</evidence>
<comment type="caution">
    <text evidence="5">The sequence shown here is derived from an EMBL/GenBank/DDBJ whole genome shotgun (WGS) entry which is preliminary data.</text>
</comment>
<evidence type="ECO:0000256" key="3">
    <source>
        <dbReference type="RuleBase" id="RU368092"/>
    </source>
</evidence>
<keyword evidence="3" id="KW-0100">Branched-chain amino acid biosynthesis</keyword>
<accession>A0ABW2RPS6</accession>
<dbReference type="Proteomes" id="UP001596500">
    <property type="component" value="Unassembled WGS sequence"/>
</dbReference>
<comment type="catalytic activity">
    <reaction evidence="2 3">
        <text>2 pyruvate + H(+) = (2S)-2-acetolactate + CO2</text>
        <dbReference type="Rhea" id="RHEA:25249"/>
        <dbReference type="ChEBI" id="CHEBI:15361"/>
        <dbReference type="ChEBI" id="CHEBI:15378"/>
        <dbReference type="ChEBI" id="CHEBI:16526"/>
        <dbReference type="ChEBI" id="CHEBI:58476"/>
        <dbReference type="EC" id="2.2.1.6"/>
    </reaction>
</comment>
<organism evidence="5 6">
    <name type="scientific">Laceyella putida</name>
    <dbReference type="NCBI Taxonomy" id="110101"/>
    <lineage>
        <taxon>Bacteria</taxon>
        <taxon>Bacillati</taxon>
        <taxon>Bacillota</taxon>
        <taxon>Bacilli</taxon>
        <taxon>Bacillales</taxon>
        <taxon>Thermoactinomycetaceae</taxon>
        <taxon>Laceyella</taxon>
    </lineage>
</organism>
<keyword evidence="3 5" id="KW-0808">Transferase</keyword>
<evidence type="ECO:0000313" key="5">
    <source>
        <dbReference type="EMBL" id="MFC7442935.1"/>
    </source>
</evidence>
<dbReference type="InterPro" id="IPR054480">
    <property type="entry name" value="AHAS_small-like_ACT"/>
</dbReference>
<dbReference type="EMBL" id="JBHTBW010000064">
    <property type="protein sequence ID" value="MFC7442935.1"/>
    <property type="molecule type" value="Genomic_DNA"/>
</dbReference>
<comment type="similarity">
    <text evidence="3">Belongs to the acetolactate synthase small subunit family.</text>
</comment>
<dbReference type="InterPro" id="IPR045865">
    <property type="entry name" value="ACT-like_dom_sf"/>
</dbReference>
<keyword evidence="6" id="KW-1185">Reference proteome</keyword>
<dbReference type="Pfam" id="PF22629">
    <property type="entry name" value="ACT_AHAS_ss"/>
    <property type="match status" value="1"/>
</dbReference>
<dbReference type="SUPFAM" id="SSF55021">
    <property type="entry name" value="ACT-like"/>
    <property type="match status" value="1"/>
</dbReference>
<dbReference type="InterPro" id="IPR004789">
    <property type="entry name" value="Acetalactate_synth_ssu"/>
</dbReference>
<evidence type="ECO:0000259" key="4">
    <source>
        <dbReference type="PROSITE" id="PS51671"/>
    </source>
</evidence>
<keyword evidence="3" id="KW-0028">Amino-acid biosynthesis</keyword>
<dbReference type="GO" id="GO:0003984">
    <property type="term" value="F:acetolactate synthase activity"/>
    <property type="evidence" value="ECO:0007669"/>
    <property type="project" value="UniProtKB-EC"/>
</dbReference>
<dbReference type="EC" id="2.2.1.6" evidence="3"/>
<comment type="subunit">
    <text evidence="1 3">Dimer of large and small chains.</text>
</comment>
<evidence type="ECO:0000313" key="6">
    <source>
        <dbReference type="Proteomes" id="UP001596500"/>
    </source>
</evidence>
<reference evidence="6" key="1">
    <citation type="journal article" date="2019" name="Int. J. Syst. Evol. Microbiol.">
        <title>The Global Catalogue of Microorganisms (GCM) 10K type strain sequencing project: providing services to taxonomists for standard genome sequencing and annotation.</title>
        <authorList>
            <consortium name="The Broad Institute Genomics Platform"/>
            <consortium name="The Broad Institute Genome Sequencing Center for Infectious Disease"/>
            <person name="Wu L."/>
            <person name="Ma J."/>
        </authorList>
    </citation>
    <scope>NUCLEOTIDE SEQUENCE [LARGE SCALE GENOMIC DNA]</scope>
    <source>
        <strain evidence="6">CGMCC 1.12942</strain>
    </source>
</reference>
<dbReference type="PROSITE" id="PS51671">
    <property type="entry name" value="ACT"/>
    <property type="match status" value="1"/>
</dbReference>
<comment type="pathway">
    <text evidence="3">Amino-acid biosynthesis; L-isoleucine biosynthesis; L-isoleucine from 2-oxobutanoate: step 1/4.</text>
</comment>
<dbReference type="InterPro" id="IPR002912">
    <property type="entry name" value="ACT_dom"/>
</dbReference>
<comment type="function">
    <text evidence="3">Catalyzes the conversion of 2 pyruvate molecules into acetolactate in the first common step of the biosynthetic pathway of the branched-amino acids such as leucine, isoleucine, and valine.</text>
</comment>
<dbReference type="NCBIfam" id="TIGR00119">
    <property type="entry name" value="acolac_sm"/>
    <property type="match status" value="1"/>
</dbReference>